<dbReference type="Proteomes" id="UP000604046">
    <property type="component" value="Unassembled WGS sequence"/>
</dbReference>
<organism evidence="1 2">
    <name type="scientific">Symbiodinium natans</name>
    <dbReference type="NCBI Taxonomy" id="878477"/>
    <lineage>
        <taxon>Eukaryota</taxon>
        <taxon>Sar</taxon>
        <taxon>Alveolata</taxon>
        <taxon>Dinophyceae</taxon>
        <taxon>Suessiales</taxon>
        <taxon>Symbiodiniaceae</taxon>
        <taxon>Symbiodinium</taxon>
    </lineage>
</organism>
<sequence length="185" mass="18876">MHPGRTAANGDTLSRISEGSNEAGSVVSSYFSAISGAVGAGSAGRVGPADLLKAALRTPAKADKCAVRSSPSVTGSSGPEDQAALREVVKAFVEIGVRGRLVEALRGDGRAQPVVFRLSREVDAFEIGPEPGRGHRVALNEVSAVYTGSSERAKELTTMPGLDASCAVVHLADGRCCRGWGAGTG</sequence>
<name>A0A812NMG6_9DINO</name>
<dbReference type="OrthoDB" id="10373292at2759"/>
<accession>A0A812NMG6</accession>
<comment type="caution">
    <text evidence="1">The sequence shown here is derived from an EMBL/GenBank/DDBJ whole genome shotgun (WGS) entry which is preliminary data.</text>
</comment>
<dbReference type="AlphaFoldDB" id="A0A812NMG6"/>
<dbReference type="EMBL" id="CAJNDS010002071">
    <property type="protein sequence ID" value="CAE7304917.1"/>
    <property type="molecule type" value="Genomic_DNA"/>
</dbReference>
<gene>
    <name evidence="1" type="primary">SMT3</name>
    <name evidence="1" type="ORF">SNAT2548_LOCUS16029</name>
</gene>
<evidence type="ECO:0000313" key="1">
    <source>
        <dbReference type="EMBL" id="CAE7304917.1"/>
    </source>
</evidence>
<evidence type="ECO:0000313" key="2">
    <source>
        <dbReference type="Proteomes" id="UP000604046"/>
    </source>
</evidence>
<proteinExistence type="predicted"/>
<keyword evidence="2" id="KW-1185">Reference proteome</keyword>
<protein>
    <submittedName>
        <fullName evidence="1">SMT3 protein</fullName>
    </submittedName>
</protein>
<reference evidence="1" key="1">
    <citation type="submission" date="2021-02" db="EMBL/GenBank/DDBJ databases">
        <authorList>
            <person name="Dougan E. K."/>
            <person name="Rhodes N."/>
            <person name="Thang M."/>
            <person name="Chan C."/>
        </authorList>
    </citation>
    <scope>NUCLEOTIDE SEQUENCE</scope>
</reference>